<name>A0A9W7B9V2_9STRA</name>
<dbReference type="OrthoDB" id="2014201at2759"/>
<dbReference type="EMBL" id="BRXY01000276">
    <property type="protein sequence ID" value="GMH82928.1"/>
    <property type="molecule type" value="Genomic_DNA"/>
</dbReference>
<evidence type="ECO:0000313" key="2">
    <source>
        <dbReference type="Proteomes" id="UP001165085"/>
    </source>
</evidence>
<sequence length="246" mass="27342">MLLTSIIPTINASDLITSTLIYPDYHTHQLYSNIPMSPSSSSSYEAFNAARMEGLKSTKSCYLNPNNAKGLGRPGYETVHRVDPRVAEPAQLNQLFNLEIAADKGSYVQPTRLLQDFSTRGLPKLLYEQIMRGDEGTFDVIYVDGDHTEGGALFDIDISWQLLKAGGVMIIDDYCEASAGASSEKDWLAQRNGQVENVEGGIRHVQWLAQQVQAAVNSFVKAHGDELVVLWVEQQFILRKTVLLTY</sequence>
<reference evidence="2" key="1">
    <citation type="journal article" date="2023" name="Commun. Biol.">
        <title>Genome analysis of Parmales, the sister group of diatoms, reveals the evolutionary specialization of diatoms from phago-mixotrophs to photoautotrophs.</title>
        <authorList>
            <person name="Ban H."/>
            <person name="Sato S."/>
            <person name="Yoshikawa S."/>
            <person name="Yamada K."/>
            <person name="Nakamura Y."/>
            <person name="Ichinomiya M."/>
            <person name="Sato N."/>
            <person name="Blanc-Mathieu R."/>
            <person name="Endo H."/>
            <person name="Kuwata A."/>
            <person name="Ogata H."/>
        </authorList>
    </citation>
    <scope>NUCLEOTIDE SEQUENCE [LARGE SCALE GENOMIC DNA]</scope>
    <source>
        <strain evidence="2">NIES 3701</strain>
    </source>
</reference>
<dbReference type="AlphaFoldDB" id="A0A9W7B9V2"/>
<accession>A0A9W7B9V2</accession>
<evidence type="ECO:0000313" key="1">
    <source>
        <dbReference type="EMBL" id="GMH82928.1"/>
    </source>
</evidence>
<dbReference type="Gene3D" id="3.40.50.150">
    <property type="entry name" value="Vaccinia Virus protein VP39"/>
    <property type="match status" value="1"/>
</dbReference>
<dbReference type="SUPFAM" id="SSF53335">
    <property type="entry name" value="S-adenosyl-L-methionine-dependent methyltransferases"/>
    <property type="match status" value="1"/>
</dbReference>
<gene>
    <name evidence="1" type="ORF">TrST_g10040</name>
</gene>
<protein>
    <submittedName>
        <fullName evidence="1">Uncharacterized protein</fullName>
    </submittedName>
</protein>
<comment type="caution">
    <text evidence="1">The sequence shown here is derived from an EMBL/GenBank/DDBJ whole genome shotgun (WGS) entry which is preliminary data.</text>
</comment>
<organism evidence="1 2">
    <name type="scientific">Triparma strigata</name>
    <dbReference type="NCBI Taxonomy" id="1606541"/>
    <lineage>
        <taxon>Eukaryota</taxon>
        <taxon>Sar</taxon>
        <taxon>Stramenopiles</taxon>
        <taxon>Ochrophyta</taxon>
        <taxon>Bolidophyceae</taxon>
        <taxon>Parmales</taxon>
        <taxon>Triparmaceae</taxon>
        <taxon>Triparma</taxon>
    </lineage>
</organism>
<dbReference type="InterPro" id="IPR029063">
    <property type="entry name" value="SAM-dependent_MTases_sf"/>
</dbReference>
<proteinExistence type="predicted"/>
<dbReference type="Pfam" id="PF13578">
    <property type="entry name" value="Methyltransf_24"/>
    <property type="match status" value="1"/>
</dbReference>
<keyword evidence="2" id="KW-1185">Reference proteome</keyword>
<dbReference type="Proteomes" id="UP001165085">
    <property type="component" value="Unassembled WGS sequence"/>
</dbReference>